<evidence type="ECO:0000313" key="9">
    <source>
        <dbReference type="Proteomes" id="UP001617351"/>
    </source>
</evidence>
<dbReference type="PANTHER" id="PTHR30055:SF151">
    <property type="entry name" value="TRANSCRIPTIONAL REGULATORY PROTEIN"/>
    <property type="match status" value="1"/>
</dbReference>
<dbReference type="InterPro" id="IPR000524">
    <property type="entry name" value="Tscrpt_reg_HTH_GntR"/>
</dbReference>
<dbReference type="PROSITE" id="PS50977">
    <property type="entry name" value="HTH_TETR_2"/>
    <property type="match status" value="1"/>
</dbReference>
<evidence type="ECO:0000313" key="8">
    <source>
        <dbReference type="EMBL" id="MFJ2822253.1"/>
    </source>
</evidence>
<dbReference type="Pfam" id="PF00440">
    <property type="entry name" value="TetR_N"/>
    <property type="match status" value="1"/>
</dbReference>
<dbReference type="Pfam" id="PF00392">
    <property type="entry name" value="GntR"/>
    <property type="match status" value="1"/>
</dbReference>
<evidence type="ECO:0000256" key="2">
    <source>
        <dbReference type="ARBA" id="ARBA00023125"/>
    </source>
</evidence>
<gene>
    <name evidence="8" type="ORF">ACIO7M_14185</name>
</gene>
<dbReference type="InterPro" id="IPR036388">
    <property type="entry name" value="WH-like_DNA-bd_sf"/>
</dbReference>
<keyword evidence="9" id="KW-1185">Reference proteome</keyword>
<dbReference type="InterPro" id="IPR001647">
    <property type="entry name" value="HTH_TetR"/>
</dbReference>
<dbReference type="Gene3D" id="1.10.357.10">
    <property type="entry name" value="Tetracycline Repressor, domain 2"/>
    <property type="match status" value="1"/>
</dbReference>
<sequence>MTNTTGTAGEPPYRTIAADIRRRIAEGELSPGDPVPSTRRLAAEWGVALATATKALAVLRLEGVVEARPRIGTVVAGTGPAAPQPRRRPSAAPDPERELSLARIVRAAVDIADGEGLAALTMRAVAARLGVAPMSPYRHVPGKDDLVLLMADAVFGEVSYPAGAAGEWRPRLELGARTLWSVHRRHPWLAQVGPLTRPLLVPNLLAHAEWMLSALDGHGLEPAAQFEVNVLLYGHVHGLAVHLEREANAAAATGQSDEQWMDGRAAALSELLASGRFPTFARVVGSFRDGYDLCLDSLFESGLKAILDGLAPVVEGRTAPTGGN</sequence>
<evidence type="ECO:0000256" key="3">
    <source>
        <dbReference type="ARBA" id="ARBA00023163"/>
    </source>
</evidence>
<dbReference type="InterPro" id="IPR004111">
    <property type="entry name" value="Repressor_TetR_C"/>
</dbReference>
<feature type="domain" description="HTH tetR-type" evidence="7">
    <location>
        <begin position="98"/>
        <end position="158"/>
    </location>
</feature>
<feature type="DNA-binding region" description="H-T-H motif" evidence="4">
    <location>
        <begin position="121"/>
        <end position="140"/>
    </location>
</feature>
<organism evidence="8 9">
    <name type="scientific">Streptomyces toxytricini</name>
    <name type="common">Actinomyces toxytricini</name>
    <dbReference type="NCBI Taxonomy" id="67369"/>
    <lineage>
        <taxon>Bacteria</taxon>
        <taxon>Bacillati</taxon>
        <taxon>Actinomycetota</taxon>
        <taxon>Actinomycetes</taxon>
        <taxon>Kitasatosporales</taxon>
        <taxon>Streptomycetaceae</taxon>
        <taxon>Streptomyces</taxon>
    </lineage>
</organism>
<dbReference type="PANTHER" id="PTHR30055">
    <property type="entry name" value="HTH-TYPE TRANSCRIPTIONAL REGULATOR RUTR"/>
    <property type="match status" value="1"/>
</dbReference>
<evidence type="ECO:0000256" key="5">
    <source>
        <dbReference type="SAM" id="MobiDB-lite"/>
    </source>
</evidence>
<evidence type="ECO:0000259" key="6">
    <source>
        <dbReference type="PROSITE" id="PS50949"/>
    </source>
</evidence>
<reference evidence="8 9" key="1">
    <citation type="submission" date="2024-10" db="EMBL/GenBank/DDBJ databases">
        <title>The Natural Products Discovery Center: Release of the First 8490 Sequenced Strains for Exploring Actinobacteria Biosynthetic Diversity.</title>
        <authorList>
            <person name="Kalkreuter E."/>
            <person name="Kautsar S.A."/>
            <person name="Yang D."/>
            <person name="Bader C.D."/>
            <person name="Teijaro C.N."/>
            <person name="Fluegel L."/>
            <person name="Davis C.M."/>
            <person name="Simpson J.R."/>
            <person name="Lauterbach L."/>
            <person name="Steele A.D."/>
            <person name="Gui C."/>
            <person name="Meng S."/>
            <person name="Li G."/>
            <person name="Viehrig K."/>
            <person name="Ye F."/>
            <person name="Su P."/>
            <person name="Kiefer A.F."/>
            <person name="Nichols A."/>
            <person name="Cepeda A.J."/>
            <person name="Yan W."/>
            <person name="Fan B."/>
            <person name="Jiang Y."/>
            <person name="Adhikari A."/>
            <person name="Zheng C.-J."/>
            <person name="Schuster L."/>
            <person name="Cowan T.M."/>
            <person name="Smanski M.J."/>
            <person name="Chevrette M.G."/>
            <person name="De Carvalho L.P.S."/>
            <person name="Shen B."/>
        </authorList>
    </citation>
    <scope>NUCLEOTIDE SEQUENCE [LARGE SCALE GENOMIC DNA]</scope>
    <source>
        <strain evidence="8 9">NPDC087220</strain>
    </source>
</reference>
<evidence type="ECO:0000259" key="7">
    <source>
        <dbReference type="PROSITE" id="PS50977"/>
    </source>
</evidence>
<comment type="caution">
    <text evidence="8">The sequence shown here is derived from an EMBL/GenBank/DDBJ whole genome shotgun (WGS) entry which is preliminary data.</text>
</comment>
<dbReference type="Pfam" id="PF02909">
    <property type="entry name" value="TetR_C_1"/>
    <property type="match status" value="1"/>
</dbReference>
<dbReference type="SUPFAM" id="SSF46785">
    <property type="entry name" value="Winged helix' DNA-binding domain"/>
    <property type="match status" value="1"/>
</dbReference>
<protein>
    <submittedName>
        <fullName evidence="8">GntR family transcriptional regulator</fullName>
    </submittedName>
</protein>
<accession>A0ABW8EHU3</accession>
<proteinExistence type="predicted"/>
<dbReference type="InterPro" id="IPR036271">
    <property type="entry name" value="Tet_transcr_reg_TetR-rel_C_sf"/>
</dbReference>
<dbReference type="InterPro" id="IPR050109">
    <property type="entry name" value="HTH-type_TetR-like_transc_reg"/>
</dbReference>
<dbReference type="Gene3D" id="1.10.10.60">
    <property type="entry name" value="Homeodomain-like"/>
    <property type="match status" value="1"/>
</dbReference>
<evidence type="ECO:0000256" key="4">
    <source>
        <dbReference type="PROSITE-ProRule" id="PRU00335"/>
    </source>
</evidence>
<evidence type="ECO:0000256" key="1">
    <source>
        <dbReference type="ARBA" id="ARBA00023015"/>
    </source>
</evidence>
<keyword evidence="3" id="KW-0804">Transcription</keyword>
<name>A0ABW8EHU3_STRT5</name>
<keyword evidence="1" id="KW-0805">Transcription regulation</keyword>
<dbReference type="Gene3D" id="1.10.10.10">
    <property type="entry name" value="Winged helix-like DNA-binding domain superfamily/Winged helix DNA-binding domain"/>
    <property type="match status" value="1"/>
</dbReference>
<keyword evidence="2 4" id="KW-0238">DNA-binding</keyword>
<dbReference type="EMBL" id="JBIUYY010000005">
    <property type="protein sequence ID" value="MFJ2822253.1"/>
    <property type="molecule type" value="Genomic_DNA"/>
</dbReference>
<dbReference type="SUPFAM" id="SSF46689">
    <property type="entry name" value="Homeodomain-like"/>
    <property type="match status" value="1"/>
</dbReference>
<dbReference type="InterPro" id="IPR036390">
    <property type="entry name" value="WH_DNA-bd_sf"/>
</dbReference>
<feature type="domain" description="HTH gntR-type" evidence="6">
    <location>
        <begin position="10"/>
        <end position="78"/>
    </location>
</feature>
<dbReference type="Proteomes" id="UP001617351">
    <property type="component" value="Unassembled WGS sequence"/>
</dbReference>
<dbReference type="RefSeq" id="WP_365516588.1">
    <property type="nucleotide sequence ID" value="NZ_JBFANW010000753.1"/>
</dbReference>
<feature type="region of interest" description="Disordered" evidence="5">
    <location>
        <begin position="75"/>
        <end position="96"/>
    </location>
</feature>
<dbReference type="SMART" id="SM00345">
    <property type="entry name" value="HTH_GNTR"/>
    <property type="match status" value="1"/>
</dbReference>
<dbReference type="PROSITE" id="PS50949">
    <property type="entry name" value="HTH_GNTR"/>
    <property type="match status" value="1"/>
</dbReference>
<dbReference type="SUPFAM" id="SSF48498">
    <property type="entry name" value="Tetracyclin repressor-like, C-terminal domain"/>
    <property type="match status" value="1"/>
</dbReference>
<dbReference type="CDD" id="cd07377">
    <property type="entry name" value="WHTH_GntR"/>
    <property type="match status" value="1"/>
</dbReference>
<dbReference type="InterPro" id="IPR009057">
    <property type="entry name" value="Homeodomain-like_sf"/>
</dbReference>